<evidence type="ECO:0000256" key="1">
    <source>
        <dbReference type="SAM" id="MobiDB-lite"/>
    </source>
</evidence>
<sequence>MAFVMEEELKLDKPLNYEMGLVEELEIPIAKKNWCTELETRVLTVAEEEEESSSLRCLESGGKTVVDPGTLQDDVSYGDKAGKREMNEVQSENGWKKEKMVTDSYHPSPPHTGVHVTGPMTIDRQHEPSLGTKERKKNRGSGSNVEVENKARKKIDFETEERKVALLGLNSVKPADIIDISDSEDEKEISPTRTCEIGGKERLIEVDNVNDPTSKKCLERPFSDQRGEEYDVGFEADSIPLSTTPKRKRRWRVSSDSDSEEDDTVPISKLFGITMPKHSPSSPCNKDVAVSPEGPNVEELVTPLRRRLLSLREREEKKSRVDETSIYENTSPNNVKTGASSQGEFCDVTAESDEELVAEEAGSESEGDSLDEFIASDGDGDGEISDSGDSSRDAEDTVDSDVDFDQILGMIERRKTKDSKWKDEGYMLSSFGKDPILCMKAVCALYRQQTAEEKLMKGSVHLNKRGFSKFDAHRGTYLAEFLTDGSQEGELVKSVKELEMFDFKGLEDCRKLASRYSKQLFTIYQNKEDPLFGPSQV</sequence>
<keyword evidence="3" id="KW-1185">Reference proteome</keyword>
<accession>A0A4Y7L6Z9</accession>
<feature type="region of interest" description="Disordered" evidence="1">
    <location>
        <begin position="229"/>
        <end position="299"/>
    </location>
</feature>
<dbReference type="Proteomes" id="UP000316621">
    <property type="component" value="Chromosome 10"/>
</dbReference>
<feature type="compositionally biased region" description="Acidic residues" evidence="1">
    <location>
        <begin position="350"/>
        <end position="371"/>
    </location>
</feature>
<organism evidence="2 3">
    <name type="scientific">Papaver somniferum</name>
    <name type="common">Opium poppy</name>
    <dbReference type="NCBI Taxonomy" id="3469"/>
    <lineage>
        <taxon>Eukaryota</taxon>
        <taxon>Viridiplantae</taxon>
        <taxon>Streptophyta</taxon>
        <taxon>Embryophyta</taxon>
        <taxon>Tracheophyta</taxon>
        <taxon>Spermatophyta</taxon>
        <taxon>Magnoliopsida</taxon>
        <taxon>Ranunculales</taxon>
        <taxon>Papaveraceae</taxon>
        <taxon>Papaveroideae</taxon>
        <taxon>Papaver</taxon>
    </lineage>
</organism>
<name>A0A4Y7L6Z9_PAPSO</name>
<dbReference type="PANTHER" id="PTHR34380">
    <property type="entry name" value="BNAA03G12380D PROTEIN"/>
    <property type="match status" value="1"/>
</dbReference>
<gene>
    <name evidence="2" type="ORF">C5167_042521</name>
</gene>
<dbReference type="EMBL" id="CM010724">
    <property type="protein sequence ID" value="RZC79945.1"/>
    <property type="molecule type" value="Genomic_DNA"/>
</dbReference>
<dbReference type="PANTHER" id="PTHR34380:SF1">
    <property type="entry name" value="OS01G0221300 PROTEIN"/>
    <property type="match status" value="1"/>
</dbReference>
<reference evidence="2 3" key="1">
    <citation type="journal article" date="2018" name="Science">
        <title>The opium poppy genome and morphinan production.</title>
        <authorList>
            <person name="Guo L."/>
            <person name="Winzer T."/>
            <person name="Yang X."/>
            <person name="Li Y."/>
            <person name="Ning Z."/>
            <person name="He Z."/>
            <person name="Teodor R."/>
            <person name="Lu Y."/>
            <person name="Bowser T.A."/>
            <person name="Graham I.A."/>
            <person name="Ye K."/>
        </authorList>
    </citation>
    <scope>NUCLEOTIDE SEQUENCE [LARGE SCALE GENOMIC DNA]</scope>
    <source>
        <strain evidence="3">cv. HN1</strain>
        <tissue evidence="2">Leaves</tissue>
    </source>
</reference>
<dbReference type="AlphaFoldDB" id="A0A4Y7L6Z9"/>
<proteinExistence type="predicted"/>
<evidence type="ECO:0000313" key="2">
    <source>
        <dbReference type="EMBL" id="RZC79945.1"/>
    </source>
</evidence>
<protein>
    <submittedName>
        <fullName evidence="2">Uncharacterized protein</fullName>
    </submittedName>
</protein>
<feature type="region of interest" description="Disordered" evidence="1">
    <location>
        <begin position="101"/>
        <end position="154"/>
    </location>
</feature>
<feature type="region of interest" description="Disordered" evidence="1">
    <location>
        <begin position="314"/>
        <end position="399"/>
    </location>
</feature>
<evidence type="ECO:0000313" key="3">
    <source>
        <dbReference type="Proteomes" id="UP000316621"/>
    </source>
</evidence>
<feature type="compositionally biased region" description="Basic and acidic residues" evidence="1">
    <location>
        <begin position="314"/>
        <end position="323"/>
    </location>
</feature>
<dbReference type="OMA" id="WCTELET"/>
<dbReference type="OrthoDB" id="1899721at2759"/>
<feature type="compositionally biased region" description="Polar residues" evidence="1">
    <location>
        <begin position="326"/>
        <end position="343"/>
    </location>
</feature>
<dbReference type="Gramene" id="RZC79945">
    <property type="protein sequence ID" value="RZC79945"/>
    <property type="gene ID" value="C5167_042521"/>
</dbReference>